<dbReference type="RefSeq" id="WP_215921301.1">
    <property type="nucleotide sequence ID" value="NZ_JAHKNI010000010.1"/>
</dbReference>
<dbReference type="EMBL" id="JAHKNI010000010">
    <property type="protein sequence ID" value="MBU3065290.1"/>
    <property type="molecule type" value="Genomic_DNA"/>
</dbReference>
<protein>
    <submittedName>
        <fullName evidence="3">PucR family transcriptional regulator</fullName>
    </submittedName>
</protein>
<evidence type="ECO:0000313" key="4">
    <source>
        <dbReference type="Proteomes" id="UP000733379"/>
    </source>
</evidence>
<gene>
    <name evidence="3" type="ORF">KO481_27655</name>
</gene>
<keyword evidence="4" id="KW-1185">Reference proteome</keyword>
<accession>A0ABS6B7F4</accession>
<dbReference type="InterPro" id="IPR051448">
    <property type="entry name" value="CdaR-like_regulators"/>
</dbReference>
<evidence type="ECO:0000259" key="2">
    <source>
        <dbReference type="Pfam" id="PF13556"/>
    </source>
</evidence>
<feature type="domain" description="Purine catabolism PurC-like" evidence="1">
    <location>
        <begin position="5"/>
        <end position="122"/>
    </location>
</feature>
<comment type="caution">
    <text evidence="3">The sequence shown here is derived from an EMBL/GenBank/DDBJ whole genome shotgun (WGS) entry which is preliminary data.</text>
</comment>
<evidence type="ECO:0000259" key="1">
    <source>
        <dbReference type="Pfam" id="PF07905"/>
    </source>
</evidence>
<evidence type="ECO:0000313" key="3">
    <source>
        <dbReference type="EMBL" id="MBU3065290.1"/>
    </source>
</evidence>
<organism evidence="3 4">
    <name type="scientific">Nocardia albiluteola</name>
    <dbReference type="NCBI Taxonomy" id="2842303"/>
    <lineage>
        <taxon>Bacteria</taxon>
        <taxon>Bacillati</taxon>
        <taxon>Actinomycetota</taxon>
        <taxon>Actinomycetes</taxon>
        <taxon>Mycobacteriales</taxon>
        <taxon>Nocardiaceae</taxon>
        <taxon>Nocardia</taxon>
    </lineage>
</organism>
<dbReference type="Pfam" id="PF13556">
    <property type="entry name" value="HTH_30"/>
    <property type="match status" value="1"/>
</dbReference>
<dbReference type="InterPro" id="IPR042070">
    <property type="entry name" value="PucR_C-HTH_sf"/>
</dbReference>
<reference evidence="3 4" key="1">
    <citation type="submission" date="2021-06" db="EMBL/GenBank/DDBJ databases">
        <title>Actinomycetes sequencing.</title>
        <authorList>
            <person name="Shan Q."/>
        </authorList>
    </citation>
    <scope>NUCLEOTIDE SEQUENCE [LARGE SCALE GENOMIC DNA]</scope>
    <source>
        <strain evidence="3 4">NEAU-G5</strain>
    </source>
</reference>
<sequence length="513" mass="54888">MRVDDLLEVQDLGLELVWGEPALLNQPISGVTATDLLDPSSFLEPGEVVLSGLVWWTARGGRGRADHFVSSLQHAGAVALLAGTVRHGGIPDEVVRACRAHGLALVAVPEQTTFRTITDAIYLRRWSDLSSSPHSSLPEHVRRRLDRLIRDRAEPGLLLDEIAGQLGGSPCALVTASGRTIARSTRAAADSPPAAIVRGLRRADRTVAQVGSAEVPYDSWFVTLDAGREAPPRMLQDVAEVLRGYRELWAQDEAGRQRAADELLTGLLDGATDAETTAALESCELPRRGTFRVVCGATTPFRRADSIAAVRELLSHMTDRPCAVGAIGEHAFAVLADLPALTERLSAVYELVRSCDPQGGLHLGVGAATADPRDSLAQALHACRTSAGLERSITATEELATLHELLAGVPAAVRTAYARRVLGVLLEDDPGHAGLRDTLSAFLDHNGSWARTAEALFVHVNTVHYRIERVEKLTGRDLAKLADRVDLRAALLCARTGDAASDATAWVTVGLRG</sequence>
<dbReference type="Gene3D" id="1.10.10.2840">
    <property type="entry name" value="PucR C-terminal helix-turn-helix domain"/>
    <property type="match status" value="1"/>
</dbReference>
<dbReference type="Proteomes" id="UP000733379">
    <property type="component" value="Unassembled WGS sequence"/>
</dbReference>
<dbReference type="Pfam" id="PF07905">
    <property type="entry name" value="PucR"/>
    <property type="match status" value="1"/>
</dbReference>
<dbReference type="PANTHER" id="PTHR33744">
    <property type="entry name" value="CARBOHYDRATE DIACID REGULATOR"/>
    <property type="match status" value="1"/>
</dbReference>
<feature type="domain" description="PucR C-terminal helix-turn-helix" evidence="2">
    <location>
        <begin position="435"/>
        <end position="492"/>
    </location>
</feature>
<name>A0ABS6B7F4_9NOCA</name>
<dbReference type="PANTHER" id="PTHR33744:SF17">
    <property type="entry name" value="CONSERVED PROTEIN"/>
    <property type="match status" value="1"/>
</dbReference>
<dbReference type="InterPro" id="IPR025736">
    <property type="entry name" value="PucR_C-HTH_dom"/>
</dbReference>
<proteinExistence type="predicted"/>
<dbReference type="InterPro" id="IPR012914">
    <property type="entry name" value="PucR_dom"/>
</dbReference>